<organism evidence="1 2">
    <name type="scientific">Gracilibacillus ureilyticus</name>
    <dbReference type="NCBI Taxonomy" id="531814"/>
    <lineage>
        <taxon>Bacteria</taxon>
        <taxon>Bacillati</taxon>
        <taxon>Bacillota</taxon>
        <taxon>Bacilli</taxon>
        <taxon>Bacillales</taxon>
        <taxon>Bacillaceae</taxon>
        <taxon>Gracilibacillus</taxon>
    </lineage>
</organism>
<dbReference type="RefSeq" id="WP_175480319.1">
    <property type="nucleotide sequence ID" value="NZ_FOGL01000001.1"/>
</dbReference>
<proteinExistence type="predicted"/>
<dbReference type="EMBL" id="FOGL01000001">
    <property type="protein sequence ID" value="SER12295.1"/>
    <property type="molecule type" value="Genomic_DNA"/>
</dbReference>
<gene>
    <name evidence="1" type="ORF">SAMN04487944_101309</name>
</gene>
<name>A0A1H9LMD3_9BACI</name>
<evidence type="ECO:0000313" key="2">
    <source>
        <dbReference type="Proteomes" id="UP000199687"/>
    </source>
</evidence>
<dbReference type="STRING" id="531814.SAMN04487944_101309"/>
<accession>A0A1H9LMD3</accession>
<sequence length="51" mass="5949">MVANKKIVKTDKLINRLDKLMELMNEIENHAAVSFSYNKQQESVNMLKKIV</sequence>
<dbReference type="Proteomes" id="UP000199687">
    <property type="component" value="Unassembled WGS sequence"/>
</dbReference>
<reference evidence="1 2" key="1">
    <citation type="submission" date="2016-10" db="EMBL/GenBank/DDBJ databases">
        <authorList>
            <person name="de Groot N.N."/>
        </authorList>
    </citation>
    <scope>NUCLEOTIDE SEQUENCE [LARGE SCALE GENOMIC DNA]</scope>
    <source>
        <strain evidence="1 2">CGMCC 1.7727</strain>
    </source>
</reference>
<evidence type="ECO:0000313" key="1">
    <source>
        <dbReference type="EMBL" id="SER12295.1"/>
    </source>
</evidence>
<dbReference type="AlphaFoldDB" id="A0A1H9LMD3"/>
<keyword evidence="2" id="KW-1185">Reference proteome</keyword>
<protein>
    <submittedName>
        <fullName evidence="1">Uncharacterized protein</fullName>
    </submittedName>
</protein>